<reference evidence="4" key="5">
    <citation type="submission" date="2025-09" db="UniProtKB">
        <authorList>
            <consortium name="Ensembl"/>
        </authorList>
    </citation>
    <scope>IDENTIFICATION</scope>
</reference>
<sequence>MKGSSCPPDQYEYNGLCCNLCPEGKYVSTYCDNKTVTKCQICPHNTYMKEKNGLHSCLPCTQCDVKSHQRELIACKAHSDRKCTCEVGYYCKYMDHESHESCQHCKQVTTCQPGQGVFAKSTSSTDTECRSCELGTFNSKTDYQTPCYNHTRCEELGRYLVTPGTPSADAVCGELLRPCHWISAGLGVCLVLAVLISIGFLYWVVKRKQKPGSVTVSPYSDNPQVLPPDLIHLQTYTHKDELCTEQDDCRLECDGITMTTMTMSQIDSHSAAREMCGAMSVLHSEPQEDEWPGS</sequence>
<reference evidence="4" key="4">
    <citation type="submission" date="2025-08" db="UniProtKB">
        <authorList>
            <consortium name="Ensembl"/>
        </authorList>
    </citation>
    <scope>IDENTIFICATION</scope>
</reference>
<dbReference type="AlphaFoldDB" id="A0A4W4EGS3"/>
<dbReference type="RefSeq" id="XP_026861739.1">
    <property type="nucleotide sequence ID" value="XM_027005938.2"/>
</dbReference>
<keyword evidence="2" id="KW-0472">Membrane</keyword>
<dbReference type="Gene3D" id="2.10.50.10">
    <property type="entry name" value="Tumor Necrosis Factor Receptor, subunit A, domain 2"/>
    <property type="match status" value="3"/>
</dbReference>
<dbReference type="Pfam" id="PF00020">
    <property type="entry name" value="TNFR_c6"/>
    <property type="match status" value="2"/>
</dbReference>
<dbReference type="GeneTree" id="ENSGT00950000183126"/>
<dbReference type="PROSITE" id="PS50050">
    <property type="entry name" value="TNFR_NGFR_2"/>
    <property type="match status" value="2"/>
</dbReference>
<comment type="caution">
    <text evidence="1">Lacks conserved residue(s) required for the propagation of feature annotation.</text>
</comment>
<dbReference type="OMA" id="CHWISAG"/>
<gene>
    <name evidence="4" type="primary">LOC113574787</name>
</gene>
<dbReference type="PANTHER" id="PTHR46875:SF2">
    <property type="entry name" value="TUMOR NECROSIS FACTOR RECEPTOR SUPERFAMILY MEMBER 5-LIKE ISOFORM X1"/>
    <property type="match status" value="1"/>
</dbReference>
<keyword evidence="2" id="KW-0812">Transmembrane</keyword>
<keyword evidence="2" id="KW-1133">Transmembrane helix</keyword>
<dbReference type="STRING" id="8005.ENSEEEP00000010560"/>
<name>A0A4W4EGS3_ELEEL</name>
<dbReference type="SUPFAM" id="SSF57586">
    <property type="entry name" value="TNF receptor-like"/>
    <property type="match status" value="2"/>
</dbReference>
<protein>
    <recommendedName>
        <fullName evidence="3">TNFR-Cys domain-containing protein</fullName>
    </recommendedName>
</protein>
<feature type="domain" description="TNFR-Cys" evidence="3">
    <location>
        <begin position="84"/>
        <end position="129"/>
    </location>
</feature>
<dbReference type="GO" id="GO:0002768">
    <property type="term" value="P:immune response-regulating cell surface receptor signaling pathway"/>
    <property type="evidence" value="ECO:0007669"/>
    <property type="project" value="TreeGrafter"/>
</dbReference>
<feature type="domain" description="TNFR-Cys" evidence="3">
    <location>
        <begin position="41"/>
        <end position="83"/>
    </location>
</feature>
<evidence type="ECO:0000256" key="2">
    <source>
        <dbReference type="SAM" id="Phobius"/>
    </source>
</evidence>
<organism evidence="4 5">
    <name type="scientific">Electrophorus electricus</name>
    <name type="common">Electric eel</name>
    <name type="synonym">Gymnotus electricus</name>
    <dbReference type="NCBI Taxonomy" id="8005"/>
    <lineage>
        <taxon>Eukaryota</taxon>
        <taxon>Metazoa</taxon>
        <taxon>Chordata</taxon>
        <taxon>Craniata</taxon>
        <taxon>Vertebrata</taxon>
        <taxon>Euteleostomi</taxon>
        <taxon>Actinopterygii</taxon>
        <taxon>Neopterygii</taxon>
        <taxon>Teleostei</taxon>
        <taxon>Ostariophysi</taxon>
        <taxon>Gymnotiformes</taxon>
        <taxon>Gymnotoidei</taxon>
        <taxon>Gymnotidae</taxon>
        <taxon>Electrophorus</taxon>
    </lineage>
</organism>
<dbReference type="Ensembl" id="ENSEEET00000010682.2">
    <property type="protein sequence ID" value="ENSEEEP00000010560.2"/>
    <property type="gene ID" value="ENSEEEG00000005358.2"/>
</dbReference>
<keyword evidence="5" id="KW-1185">Reference proteome</keyword>
<evidence type="ECO:0000313" key="5">
    <source>
        <dbReference type="Proteomes" id="UP000314983"/>
    </source>
</evidence>
<feature type="repeat" description="TNFR-Cys" evidence="1">
    <location>
        <begin position="41"/>
        <end position="83"/>
    </location>
</feature>
<feature type="disulfide bond" evidence="1">
    <location>
        <begin position="42"/>
        <end position="57"/>
    </location>
</feature>
<feature type="transmembrane region" description="Helical" evidence="2">
    <location>
        <begin position="181"/>
        <end position="205"/>
    </location>
</feature>
<reference evidence="5" key="2">
    <citation type="journal article" date="2017" name="Sci. Adv.">
        <title>A tail of two voltages: Proteomic comparison of the three electric organs of the electric eel.</title>
        <authorList>
            <person name="Traeger L.L."/>
            <person name="Sabat G."/>
            <person name="Barrett-Wilt G.A."/>
            <person name="Wells G.B."/>
            <person name="Sussman M.R."/>
        </authorList>
    </citation>
    <scope>NUCLEOTIDE SEQUENCE [LARGE SCALE GENOMIC DNA]</scope>
</reference>
<dbReference type="Proteomes" id="UP000314983">
    <property type="component" value="Chromosome 10"/>
</dbReference>
<dbReference type="InterPro" id="IPR001368">
    <property type="entry name" value="TNFR/NGFR_Cys_rich_reg"/>
</dbReference>
<reference evidence="5" key="1">
    <citation type="journal article" date="2014" name="Science">
        <title>Nonhuman genetics. Genomic basis for the convergent evolution of electric organs.</title>
        <authorList>
            <person name="Gallant J.R."/>
            <person name="Traeger L.L."/>
            <person name="Volkening J.D."/>
            <person name="Moffett H."/>
            <person name="Chen P.H."/>
            <person name="Novina C.D."/>
            <person name="Phillips G.N.Jr."/>
            <person name="Anand R."/>
            <person name="Wells G.B."/>
            <person name="Pinch M."/>
            <person name="Guth R."/>
            <person name="Unguez G.A."/>
            <person name="Albert J.S."/>
            <person name="Zakon H.H."/>
            <person name="Samanta M.P."/>
            <person name="Sussman M.R."/>
        </authorList>
    </citation>
    <scope>NUCLEOTIDE SEQUENCE [LARGE SCALE GENOMIC DNA]</scope>
</reference>
<keyword evidence="1" id="KW-1015">Disulfide bond</keyword>
<reference evidence="4" key="3">
    <citation type="submission" date="2020-05" db="EMBL/GenBank/DDBJ databases">
        <title>Electrophorus electricus (electric eel) genome, fEleEle1, primary haplotype.</title>
        <authorList>
            <person name="Myers G."/>
            <person name="Meyer A."/>
            <person name="Fedrigo O."/>
            <person name="Formenti G."/>
            <person name="Rhie A."/>
            <person name="Tracey A."/>
            <person name="Sims Y."/>
            <person name="Jarvis E.D."/>
        </authorList>
    </citation>
    <scope>NUCLEOTIDE SEQUENCE [LARGE SCALE GENOMIC DNA]</scope>
</reference>
<accession>A0A4W4EGS3</accession>
<dbReference type="PANTHER" id="PTHR46875">
    <property type="entry name" value="TUMOR NECROSIS FACTOR RECEPTOR SUPERFAMILY MEMBER 5"/>
    <property type="match status" value="1"/>
</dbReference>
<proteinExistence type="predicted"/>
<dbReference type="GeneID" id="113574787"/>
<dbReference type="KEGG" id="eee:113574787"/>
<dbReference type="GO" id="GO:0009897">
    <property type="term" value="C:external side of plasma membrane"/>
    <property type="evidence" value="ECO:0007669"/>
    <property type="project" value="TreeGrafter"/>
</dbReference>
<evidence type="ECO:0000313" key="4">
    <source>
        <dbReference type="Ensembl" id="ENSEEEP00000010560.2"/>
    </source>
</evidence>
<evidence type="ECO:0000259" key="3">
    <source>
        <dbReference type="PROSITE" id="PS50050"/>
    </source>
</evidence>
<dbReference type="GO" id="GO:0035631">
    <property type="term" value="C:CD40 receptor complex"/>
    <property type="evidence" value="ECO:0007669"/>
    <property type="project" value="TreeGrafter"/>
</dbReference>
<feature type="disulfide bond" evidence="1">
    <location>
        <begin position="111"/>
        <end position="129"/>
    </location>
</feature>
<feature type="repeat" description="TNFR-Cys" evidence="1">
    <location>
        <begin position="84"/>
        <end position="129"/>
    </location>
</feature>
<dbReference type="SMART" id="SM00208">
    <property type="entry name" value="TNFR"/>
    <property type="match status" value="4"/>
</dbReference>
<evidence type="ECO:0000256" key="1">
    <source>
        <dbReference type="PROSITE-ProRule" id="PRU00206"/>
    </source>
</evidence>
<dbReference type="InterPro" id="IPR052135">
    <property type="entry name" value="TNFRSF5"/>
</dbReference>